<sequence length="222" mass="25897">MSDWNILKDEETLQLTELYQDKGNPDSLRENAFHALCHRFKKDVLNKCEITSKRFGHDITVAELVATATFSSYAKKGDFQINKARKKNVDDAFKNYLYKIARNEFTNYYRQQQRKINNPYDGSEEIVTELPNLKGVQLNMEQAIIIKAIESLTPAQRTVYLTYTKYEKLGFNLPKKLREQLRVHLGGIEQSTIRTYKKEALEKIKSYKEVMKLTKELSDGKV</sequence>
<evidence type="ECO:0000313" key="2">
    <source>
        <dbReference type="Proteomes" id="UP001297092"/>
    </source>
</evidence>
<gene>
    <name evidence="1" type="ORF">KIV10_07775</name>
</gene>
<comment type="caution">
    <text evidence="1">The sequence shown here is derived from an EMBL/GenBank/DDBJ whole genome shotgun (WGS) entry which is preliminary data.</text>
</comment>
<protein>
    <recommendedName>
        <fullName evidence="3">RNA polymerase sigma factor, sigma-70 family</fullName>
    </recommendedName>
</protein>
<dbReference type="InterPro" id="IPR013325">
    <property type="entry name" value="RNA_pol_sigma_r2"/>
</dbReference>
<dbReference type="Gene3D" id="1.10.1740.10">
    <property type="match status" value="1"/>
</dbReference>
<proteinExistence type="predicted"/>
<name>A0ABS5S4D4_9FLAO</name>
<dbReference type="EMBL" id="JAHCTB010000003">
    <property type="protein sequence ID" value="MBT0608076.1"/>
    <property type="molecule type" value="Genomic_DNA"/>
</dbReference>
<evidence type="ECO:0008006" key="3">
    <source>
        <dbReference type="Google" id="ProtNLM"/>
    </source>
</evidence>
<evidence type="ECO:0000313" key="1">
    <source>
        <dbReference type="EMBL" id="MBT0608076.1"/>
    </source>
</evidence>
<organism evidence="1 2">
    <name type="scientific">Aequorivita echinoideorum</name>
    <dbReference type="NCBI Taxonomy" id="1549647"/>
    <lineage>
        <taxon>Bacteria</taxon>
        <taxon>Pseudomonadati</taxon>
        <taxon>Bacteroidota</taxon>
        <taxon>Flavobacteriia</taxon>
        <taxon>Flavobacteriales</taxon>
        <taxon>Flavobacteriaceae</taxon>
        <taxon>Aequorivita</taxon>
    </lineage>
</organism>
<keyword evidence="2" id="KW-1185">Reference proteome</keyword>
<reference evidence="1 2" key="1">
    <citation type="submission" date="2021-05" db="EMBL/GenBank/DDBJ databases">
        <title>Aequorivita echinoideorum JCM 30378 genome.</title>
        <authorList>
            <person name="Zhang H."/>
            <person name="Li C."/>
        </authorList>
    </citation>
    <scope>NUCLEOTIDE SEQUENCE [LARGE SCALE GENOMIC DNA]</scope>
    <source>
        <strain evidence="1 2">JCM30378</strain>
    </source>
</reference>
<dbReference type="Proteomes" id="UP001297092">
    <property type="component" value="Unassembled WGS sequence"/>
</dbReference>
<dbReference type="RefSeq" id="WP_214112950.1">
    <property type="nucleotide sequence ID" value="NZ_JAHCTB010000003.1"/>
</dbReference>
<dbReference type="SUPFAM" id="SSF88946">
    <property type="entry name" value="Sigma2 domain of RNA polymerase sigma factors"/>
    <property type="match status" value="1"/>
</dbReference>
<accession>A0ABS5S4D4</accession>